<dbReference type="AlphaFoldDB" id="A0A381XT70"/>
<accession>A0A381XT70</accession>
<gene>
    <name evidence="1" type="ORF">METZ01_LOCUS120251</name>
</gene>
<reference evidence="1" key="1">
    <citation type="submission" date="2018-05" db="EMBL/GenBank/DDBJ databases">
        <authorList>
            <person name="Lanie J.A."/>
            <person name="Ng W.-L."/>
            <person name="Kazmierczak K.M."/>
            <person name="Andrzejewski T.M."/>
            <person name="Davidsen T.M."/>
            <person name="Wayne K.J."/>
            <person name="Tettelin H."/>
            <person name="Glass J.I."/>
            <person name="Rusch D."/>
            <person name="Podicherti R."/>
            <person name="Tsui H.-C.T."/>
            <person name="Winkler M.E."/>
        </authorList>
    </citation>
    <scope>NUCLEOTIDE SEQUENCE</scope>
</reference>
<organism evidence="1">
    <name type="scientific">marine metagenome</name>
    <dbReference type="NCBI Taxonomy" id="408172"/>
    <lineage>
        <taxon>unclassified sequences</taxon>
        <taxon>metagenomes</taxon>
        <taxon>ecological metagenomes</taxon>
    </lineage>
</organism>
<evidence type="ECO:0000313" key="1">
    <source>
        <dbReference type="EMBL" id="SVA67397.1"/>
    </source>
</evidence>
<name>A0A381XT70_9ZZZZ</name>
<dbReference type="EMBL" id="UINC01016129">
    <property type="protein sequence ID" value="SVA67397.1"/>
    <property type="molecule type" value="Genomic_DNA"/>
</dbReference>
<protein>
    <submittedName>
        <fullName evidence="1">Uncharacterized protein</fullName>
    </submittedName>
</protein>
<sequence>MVQIRIQYTVFRNIYSGLLGKIHKSPVFSRREIELQNVEF</sequence>
<proteinExistence type="predicted"/>